<name>A0AAD5RYZ7_9PEZI</name>
<evidence type="ECO:0000313" key="4">
    <source>
        <dbReference type="Proteomes" id="UP001201980"/>
    </source>
</evidence>
<gene>
    <name evidence="3" type="ORF">MKZ38_007660</name>
</gene>
<feature type="compositionally biased region" description="Polar residues" evidence="2">
    <location>
        <begin position="372"/>
        <end position="385"/>
    </location>
</feature>
<feature type="compositionally biased region" description="Low complexity" evidence="2">
    <location>
        <begin position="332"/>
        <end position="344"/>
    </location>
</feature>
<feature type="region of interest" description="Disordered" evidence="2">
    <location>
        <begin position="303"/>
        <end position="502"/>
    </location>
</feature>
<feature type="compositionally biased region" description="Polar residues" evidence="2">
    <location>
        <begin position="484"/>
        <end position="493"/>
    </location>
</feature>
<protein>
    <submittedName>
        <fullName evidence="3">ARS binding protein 2</fullName>
    </submittedName>
</protein>
<dbReference type="EMBL" id="JAKWBI020000004">
    <property type="protein sequence ID" value="KAJ2907145.1"/>
    <property type="molecule type" value="Genomic_DNA"/>
</dbReference>
<feature type="compositionally biased region" description="Low complexity" evidence="2">
    <location>
        <begin position="30"/>
        <end position="44"/>
    </location>
</feature>
<evidence type="ECO:0000256" key="2">
    <source>
        <dbReference type="SAM" id="MobiDB-lite"/>
    </source>
</evidence>
<feature type="region of interest" description="Disordered" evidence="2">
    <location>
        <begin position="1"/>
        <end position="53"/>
    </location>
</feature>
<keyword evidence="1" id="KW-0175">Coiled coil</keyword>
<dbReference type="InterPro" id="IPR018562">
    <property type="entry name" value="ARS-binding_2"/>
</dbReference>
<accession>A0AAD5RYZ7</accession>
<feature type="compositionally biased region" description="Pro residues" evidence="2">
    <location>
        <begin position="1"/>
        <end position="10"/>
    </location>
</feature>
<organism evidence="3 4">
    <name type="scientific">Zalerion maritima</name>
    <dbReference type="NCBI Taxonomy" id="339359"/>
    <lineage>
        <taxon>Eukaryota</taxon>
        <taxon>Fungi</taxon>
        <taxon>Dikarya</taxon>
        <taxon>Ascomycota</taxon>
        <taxon>Pezizomycotina</taxon>
        <taxon>Sordariomycetes</taxon>
        <taxon>Lulworthiomycetidae</taxon>
        <taxon>Lulworthiales</taxon>
        <taxon>Lulworthiaceae</taxon>
        <taxon>Zalerion</taxon>
    </lineage>
</organism>
<feature type="compositionally biased region" description="Pro residues" evidence="2">
    <location>
        <begin position="467"/>
        <end position="478"/>
    </location>
</feature>
<dbReference type="Pfam" id="PF09441">
    <property type="entry name" value="Abp2"/>
    <property type="match status" value="1"/>
</dbReference>
<feature type="compositionally biased region" description="Polar residues" evidence="2">
    <location>
        <begin position="392"/>
        <end position="404"/>
    </location>
</feature>
<evidence type="ECO:0000313" key="3">
    <source>
        <dbReference type="EMBL" id="KAJ2907145.1"/>
    </source>
</evidence>
<dbReference type="PANTHER" id="PTHR42048">
    <property type="entry name" value="ARS-BINDING PROTEIN 2"/>
    <property type="match status" value="1"/>
</dbReference>
<dbReference type="Proteomes" id="UP001201980">
    <property type="component" value="Unassembled WGS sequence"/>
</dbReference>
<reference evidence="3" key="1">
    <citation type="submission" date="2022-07" db="EMBL/GenBank/DDBJ databases">
        <title>Draft genome sequence of Zalerion maritima ATCC 34329, a (micro)plastics degrading marine fungus.</title>
        <authorList>
            <person name="Paco A."/>
            <person name="Goncalves M.F.M."/>
            <person name="Rocha-Santos T.A.P."/>
            <person name="Alves A."/>
        </authorList>
    </citation>
    <scope>NUCLEOTIDE SEQUENCE</scope>
    <source>
        <strain evidence="3">ATCC 34329</strain>
    </source>
</reference>
<evidence type="ECO:0000256" key="1">
    <source>
        <dbReference type="SAM" id="Coils"/>
    </source>
</evidence>
<keyword evidence="4" id="KW-1185">Reference proteome</keyword>
<sequence length="828" mass="90828">MANMQRPPPNGHGLHPPQRPISPSMGQGGPQCPVAVGVGAAGRPGRPPSRLPDRNVAASTIEDAFTNFILYCNPAVPPEADTAALREAFRTPPKSGGKSFSSFTLFELIRQLESKQLKTWAELALKLGVEPPDQEKGQSSQKIQQYAVRLKRWMHSMHVDAFFDYLLDIQHPYWTEIPTDPTPVCEAGRDGVAAEDDMALRALLPQIRPKRGRRKPEDDDLNKSPSQRPRLDSPAGGEEFGQPRHDRLEPWSAHPDGRNPFFFPTDAPKLGAPQIQPHWPQGDMSQTPLTAYPQSAITPSTRAGFWENEPRSAITPSKPKSLGRRHGAKVVSSAWRSGSGSSGKTRGRPPINRPPASATAEGPFSTFPADTPTIQRPSPPSNTSVPFLPTLASGTASPSGTAVPQNVPPESRSALSNPTPPPLTTSQAPTSQTFSTVQAPISAGPSAVEPHLPHQPHQPHLAHQPHPTHPPNRPPARPAKPSRLSLQVPQRPSGSVRLATPPPVVMVNGQDPLAGNGATGSTTSVTSTEPATMQQSVPEHASLNFHHMGMVNTISQQEAHSVFNSQGDTSAASADQLNLRVAPRDPNDATHRVELECYFVDEILQGSWFDGQGLLVPAGTIEEVRAIVDTIIDNLFKAATSKEAFLINLSALAGAKLLMVRPKLNITRTVEHADRTEYTIRWELRYGSTKGMFEVKEVVFLSKWQNQTVPGGDGNKEGGIEREWRRRYQDLMGIVREKDQELENLRIKLRSRELDPRGTQVQVRHNAILKDSTASTSITVSHDDNNNDNMGNENNKTKLWLALINRLRKICRYCRASPQLRRYQQQLQ</sequence>
<dbReference type="AlphaFoldDB" id="A0AAD5RYZ7"/>
<dbReference type="GO" id="GO:0003688">
    <property type="term" value="F:DNA replication origin binding"/>
    <property type="evidence" value="ECO:0007669"/>
    <property type="project" value="TreeGrafter"/>
</dbReference>
<feature type="compositionally biased region" description="Polar residues" evidence="2">
    <location>
        <begin position="426"/>
        <end position="439"/>
    </location>
</feature>
<dbReference type="PANTHER" id="PTHR42048:SF1">
    <property type="entry name" value="ARS-BINDING PROTEIN 2"/>
    <property type="match status" value="1"/>
</dbReference>
<feature type="region of interest" description="Disordered" evidence="2">
    <location>
        <begin position="203"/>
        <end position="261"/>
    </location>
</feature>
<feature type="coiled-coil region" evidence="1">
    <location>
        <begin position="728"/>
        <end position="755"/>
    </location>
</feature>
<proteinExistence type="predicted"/>
<comment type="caution">
    <text evidence="3">The sequence shown here is derived from an EMBL/GenBank/DDBJ whole genome shotgun (WGS) entry which is preliminary data.</text>
</comment>